<evidence type="ECO:0000313" key="2">
    <source>
        <dbReference type="EMBL" id="KAA9160235.1"/>
    </source>
</evidence>
<feature type="region of interest" description="Disordered" evidence="1">
    <location>
        <begin position="66"/>
        <end position="85"/>
    </location>
</feature>
<dbReference type="EMBL" id="VMNW02000023">
    <property type="protein sequence ID" value="KAA9160235.1"/>
    <property type="molecule type" value="Genomic_DNA"/>
</dbReference>
<dbReference type="Proteomes" id="UP000319769">
    <property type="component" value="Unassembled WGS sequence"/>
</dbReference>
<dbReference type="RefSeq" id="WP_144748578.1">
    <property type="nucleotide sequence ID" value="NZ_VMNW02000023.1"/>
</dbReference>
<proteinExistence type="predicted"/>
<organism evidence="2 3">
    <name type="scientific">Amycolatopsis acidicola</name>
    <dbReference type="NCBI Taxonomy" id="2596893"/>
    <lineage>
        <taxon>Bacteria</taxon>
        <taxon>Bacillati</taxon>
        <taxon>Actinomycetota</taxon>
        <taxon>Actinomycetes</taxon>
        <taxon>Pseudonocardiales</taxon>
        <taxon>Pseudonocardiaceae</taxon>
        <taxon>Amycolatopsis</taxon>
    </lineage>
</organism>
<gene>
    <name evidence="2" type="ORF">FPZ12_017975</name>
</gene>
<evidence type="ECO:0000313" key="3">
    <source>
        <dbReference type="Proteomes" id="UP000319769"/>
    </source>
</evidence>
<sequence length="85" mass="9573">MAETMRAQDSLWLNLDAPENRLIVTSVLWTERPVDVARLREVVADRLLARFPVYLRRPVRGRLPGVAAQMGGRSRVPPRPASARA</sequence>
<comment type="caution">
    <text evidence="2">The sequence shown here is derived from an EMBL/GenBank/DDBJ whole genome shotgun (WGS) entry which is preliminary data.</text>
</comment>
<accession>A0A5N0V2J4</accession>
<reference evidence="2" key="1">
    <citation type="submission" date="2019-09" db="EMBL/GenBank/DDBJ databases">
        <authorList>
            <person name="Teo W.F.A."/>
            <person name="Duangmal K."/>
        </authorList>
    </citation>
    <scope>NUCLEOTIDE SEQUENCE [LARGE SCALE GENOMIC DNA]</scope>
    <source>
        <strain evidence="2">K81G1</strain>
    </source>
</reference>
<dbReference type="AlphaFoldDB" id="A0A5N0V2J4"/>
<keyword evidence="3" id="KW-1185">Reference proteome</keyword>
<name>A0A5N0V2J4_9PSEU</name>
<protein>
    <submittedName>
        <fullName evidence="2">Uncharacterized protein</fullName>
    </submittedName>
</protein>
<evidence type="ECO:0000256" key="1">
    <source>
        <dbReference type="SAM" id="MobiDB-lite"/>
    </source>
</evidence>